<feature type="region of interest" description="Disordered" evidence="2">
    <location>
        <begin position="575"/>
        <end position="693"/>
    </location>
</feature>
<organism evidence="4 5">
    <name type="scientific">Toxoplasma gondii</name>
    <dbReference type="NCBI Taxonomy" id="5811"/>
    <lineage>
        <taxon>Eukaryota</taxon>
        <taxon>Sar</taxon>
        <taxon>Alveolata</taxon>
        <taxon>Apicomplexa</taxon>
        <taxon>Conoidasida</taxon>
        <taxon>Coccidia</taxon>
        <taxon>Eucoccidiorida</taxon>
        <taxon>Eimeriorina</taxon>
        <taxon>Sarcocystidae</taxon>
        <taxon>Toxoplasma</taxon>
    </lineage>
</organism>
<sequence>MVLWGPQLLLHRLIALQAVAEWLGGLHSRPGYQGGIAFFWFRLSLELQAVAASHAPDGAASAEGAGPADVPDRDSTASGNRGEVPSSHGRHSASGVAPVPSAGNDGSRSALVMGLEQQLSQLKSRRRMIQNTLYCQRSRWSSEDRFVTYKMKKDPGAFESPEAVALLKAKYRSEVDKKKREISVVEQTIREIEIEEAALLARLLECRRGCNQRPAEHGTEGPRGPSTSTRQFQRSAEAADVLQGGDDSALSRDRRRVDTRSSNRLASARILMPPADSGSGGSGLLLGLEERLELVRAQKRRTQTNLQSRRHHWSSEDAYIKYRTLASKRNRAKTGEAAEFPSPETLEKYKKSYWSQVDAKRQDMLVSEQSILDMEIEEAQLRAMLLECRSKASEAPTEPSTEGHAGASTSTSQSQGIQTSGLQDPEDVSATAESTDVPREDSPRPGCSWWSTSSPPSSLRSTTKGAVPSPSAEDRMTILQRDLNLLRARRSNVAQLRRSIMRKWKDEGAFANTYLQRLNNRLKAKKMAAIVLSPELHQQLSQQYHDRCSQRLARIEDLSKEIRMLEETEQRLAAQLQHARQSSDLAAETQTQASAVSSSTEPAEASDVSGRSSPRGTTQVPRDLVERQSEPALEKPLDEAVASPFVAQTPSRSPTPVTTTEGASRESAALASTTHSMASGDLTTSSDWFTHDETTSESPSSLILHYQTTPLFAAGAPQAVVYGGPCTSGDSGGPPYSLSQIFEHAGAAHTTGDPRTESNIPEDVVEFVLSHSAPAATAYGDCAALLAESTPSIIQPWSPEYSPPPIVSASEHAATSSSWPHPTTSASDEGATPCAAGLGLQHTLNILWSDKTTYWPLYSGLDFPGALGHYAPVFGEPLPPEPRQPLLQSPARAPPADVIPPHAAQPSTAFVDVPSMFQQSQLRSPQLLSMRVRPPDSTSTTPPSLTSPSRRITGSDLE</sequence>
<protein>
    <submittedName>
        <fullName evidence="4">Uncharacterized protein</fullName>
    </submittedName>
</protein>
<dbReference type="VEuPathDB" id="ToxoDB:TGME49_296231"/>
<feature type="compositionally biased region" description="Polar residues" evidence="2">
    <location>
        <begin position="813"/>
        <end position="827"/>
    </location>
</feature>
<feature type="signal peptide" evidence="3">
    <location>
        <begin position="1"/>
        <end position="20"/>
    </location>
</feature>
<dbReference type="AlphaFoldDB" id="A0A7J6KAW4"/>
<proteinExistence type="predicted"/>
<dbReference type="VEuPathDB" id="ToxoDB:TGME49_287460"/>
<evidence type="ECO:0000256" key="1">
    <source>
        <dbReference type="SAM" id="Coils"/>
    </source>
</evidence>
<evidence type="ECO:0000313" key="5">
    <source>
        <dbReference type="Proteomes" id="UP000557509"/>
    </source>
</evidence>
<evidence type="ECO:0000256" key="3">
    <source>
        <dbReference type="SAM" id="SignalP"/>
    </source>
</evidence>
<feature type="region of interest" description="Disordered" evidence="2">
    <location>
        <begin position="879"/>
        <end position="958"/>
    </location>
</feature>
<evidence type="ECO:0000313" key="4">
    <source>
        <dbReference type="EMBL" id="KAF4643641.1"/>
    </source>
</evidence>
<keyword evidence="5" id="KW-1185">Reference proteome</keyword>
<feature type="compositionally biased region" description="Low complexity" evidence="2">
    <location>
        <begin position="448"/>
        <end position="463"/>
    </location>
</feature>
<evidence type="ECO:0000256" key="2">
    <source>
        <dbReference type="SAM" id="MobiDB-lite"/>
    </source>
</evidence>
<comment type="caution">
    <text evidence="4">The sequence shown here is derived from an EMBL/GenBank/DDBJ whole genome shotgun (WGS) entry which is preliminary data.</text>
</comment>
<feature type="chain" id="PRO_5029749264" evidence="3">
    <location>
        <begin position="21"/>
        <end position="958"/>
    </location>
</feature>
<feature type="compositionally biased region" description="Basic and acidic residues" evidence="2">
    <location>
        <begin position="249"/>
        <end position="261"/>
    </location>
</feature>
<feature type="region of interest" description="Disordered" evidence="2">
    <location>
        <begin position="213"/>
        <end position="261"/>
    </location>
</feature>
<feature type="compositionally biased region" description="Low complexity" evidence="2">
    <location>
        <begin position="405"/>
        <end position="421"/>
    </location>
</feature>
<feature type="compositionally biased region" description="Low complexity" evidence="2">
    <location>
        <begin position="575"/>
        <end position="601"/>
    </location>
</feature>
<reference evidence="4 5" key="1">
    <citation type="submission" date="2020-03" db="EMBL/GenBank/DDBJ databases">
        <title>Genome sequence of Toxoplasma gondii RH-88 strain.</title>
        <authorList>
            <person name="Lorenzi H.A."/>
            <person name="Venepally P."/>
            <person name="Rozenberg A."/>
            <person name="Sibley D."/>
        </authorList>
    </citation>
    <scope>NUCLEOTIDE SEQUENCE [LARGE SCALE GENOMIC DNA]</scope>
    <source>
        <strain evidence="4 5">RH-88</strain>
    </source>
</reference>
<feature type="region of interest" description="Disordered" evidence="2">
    <location>
        <begin position="804"/>
        <end position="832"/>
    </location>
</feature>
<feature type="compositionally biased region" description="Low complexity" evidence="2">
    <location>
        <begin position="918"/>
        <end position="952"/>
    </location>
</feature>
<keyword evidence="1" id="KW-0175">Coiled coil</keyword>
<gene>
    <name evidence="4" type="ORF">TGRH88_023950</name>
</gene>
<dbReference type="EMBL" id="JAAUHK010000191">
    <property type="protein sequence ID" value="KAF4643641.1"/>
    <property type="molecule type" value="Genomic_DNA"/>
</dbReference>
<feature type="compositionally biased region" description="Polar residues" evidence="2">
    <location>
        <begin position="609"/>
        <end position="620"/>
    </location>
</feature>
<keyword evidence="3" id="KW-0732">Signal</keyword>
<feature type="region of interest" description="Disordered" evidence="2">
    <location>
        <begin position="57"/>
        <end position="103"/>
    </location>
</feature>
<name>A0A7J6KAW4_TOXGO</name>
<accession>A0A7J6KAW4</accession>
<feature type="compositionally biased region" description="Polar residues" evidence="2">
    <location>
        <begin position="670"/>
        <end position="688"/>
    </location>
</feature>
<dbReference type="Proteomes" id="UP000557509">
    <property type="component" value="Unassembled WGS sequence"/>
</dbReference>
<feature type="compositionally biased region" description="Polar residues" evidence="2">
    <location>
        <begin position="225"/>
        <end position="234"/>
    </location>
</feature>
<feature type="compositionally biased region" description="Basic and acidic residues" evidence="2">
    <location>
        <begin position="623"/>
        <end position="638"/>
    </location>
</feature>
<feature type="coiled-coil region" evidence="1">
    <location>
        <begin position="168"/>
        <end position="195"/>
    </location>
</feature>
<feature type="region of interest" description="Disordered" evidence="2">
    <location>
        <begin position="390"/>
        <end position="475"/>
    </location>
</feature>
<feature type="compositionally biased region" description="Low complexity" evidence="2">
    <location>
        <begin position="649"/>
        <end position="660"/>
    </location>
</feature>